<keyword evidence="2" id="KW-1185">Reference proteome</keyword>
<proteinExistence type="predicted"/>
<name>A0A2K9NLJ2_9PROT</name>
<dbReference type="KEGG" id="ncb:C0V82_26430"/>
<dbReference type="InterPro" id="IPR009057">
    <property type="entry name" value="Homeodomain-like_sf"/>
</dbReference>
<keyword evidence="1" id="KW-0614">Plasmid</keyword>
<protein>
    <recommendedName>
        <fullName evidence="3">Transposase</fullName>
    </recommendedName>
</protein>
<dbReference type="GO" id="GO:0003677">
    <property type="term" value="F:DNA binding"/>
    <property type="evidence" value="ECO:0007669"/>
    <property type="project" value="InterPro"/>
</dbReference>
<dbReference type="GO" id="GO:0006313">
    <property type="term" value="P:DNA transposition"/>
    <property type="evidence" value="ECO:0007669"/>
    <property type="project" value="InterPro"/>
</dbReference>
<dbReference type="EMBL" id="CP025615">
    <property type="protein sequence ID" value="AUN33948.1"/>
    <property type="molecule type" value="Genomic_DNA"/>
</dbReference>
<dbReference type="NCBIfam" id="NF047595">
    <property type="entry name" value="IS66_ISRel24_TnpA"/>
    <property type="match status" value="1"/>
</dbReference>
<organism evidence="1 2">
    <name type="scientific">Niveispirillum cyanobacteriorum</name>
    <dbReference type="NCBI Taxonomy" id="1612173"/>
    <lineage>
        <taxon>Bacteria</taxon>
        <taxon>Pseudomonadati</taxon>
        <taxon>Pseudomonadota</taxon>
        <taxon>Alphaproteobacteria</taxon>
        <taxon>Rhodospirillales</taxon>
        <taxon>Azospirillaceae</taxon>
        <taxon>Niveispirillum</taxon>
    </lineage>
</organism>
<accession>A0A2K9NLJ2</accession>
<gene>
    <name evidence="1" type="ORF">C0V82_26430</name>
</gene>
<dbReference type="OrthoDB" id="7503672at2"/>
<dbReference type="SUPFAM" id="SSF46689">
    <property type="entry name" value="Homeodomain-like"/>
    <property type="match status" value="1"/>
</dbReference>
<dbReference type="Pfam" id="PF01527">
    <property type="entry name" value="HTH_Tnp_1"/>
    <property type="match status" value="1"/>
</dbReference>
<dbReference type="Proteomes" id="UP000234752">
    <property type="component" value="Plasmid unnamed3"/>
</dbReference>
<reference evidence="1 2" key="1">
    <citation type="submission" date="2017-12" db="EMBL/GenBank/DDBJ databases">
        <title>Genomes of bacteria within cyanobacterial aggregates.</title>
        <authorList>
            <person name="Cai H."/>
        </authorList>
    </citation>
    <scope>NUCLEOTIDE SEQUENCE [LARGE SCALE GENOMIC DNA]</scope>
    <source>
        <strain evidence="1 2">TH16</strain>
        <plasmid evidence="1 2">unnamed3</plasmid>
    </source>
</reference>
<evidence type="ECO:0000313" key="1">
    <source>
        <dbReference type="EMBL" id="AUN33948.1"/>
    </source>
</evidence>
<dbReference type="GO" id="GO:0004803">
    <property type="term" value="F:transposase activity"/>
    <property type="evidence" value="ECO:0007669"/>
    <property type="project" value="InterPro"/>
</dbReference>
<geneLocation type="plasmid" evidence="1 2">
    <name>unnamed3</name>
</geneLocation>
<sequence length="159" mass="16885">MRCPPNGGGHQVIESAEQKLVVRRIFRNGRRRYDPSSKARLVAECLLAGVSVSRVALDNGVNANLLRKWIKEAKGTGPEGVLSPPAFIPVVMEECSLSAEKAAARGELCLAGAERARPFSTPVKVSASLPNGVKLTVECGDERTLSAMVGALSHVPAVR</sequence>
<dbReference type="InterPro" id="IPR002514">
    <property type="entry name" value="Transposase_8"/>
</dbReference>
<evidence type="ECO:0000313" key="2">
    <source>
        <dbReference type="Proteomes" id="UP000234752"/>
    </source>
</evidence>
<dbReference type="AlphaFoldDB" id="A0A2K9NLJ2"/>
<evidence type="ECO:0008006" key="3">
    <source>
        <dbReference type="Google" id="ProtNLM"/>
    </source>
</evidence>